<dbReference type="Gene3D" id="3.40.50.720">
    <property type="entry name" value="NAD(P)-binding Rossmann-like Domain"/>
    <property type="match status" value="1"/>
</dbReference>
<evidence type="ECO:0000313" key="4">
    <source>
        <dbReference type="Proteomes" id="UP000675747"/>
    </source>
</evidence>
<dbReference type="PANTHER" id="PTHR43677">
    <property type="entry name" value="SHORT-CHAIN DEHYDROGENASE/REDUCTASE"/>
    <property type="match status" value="1"/>
</dbReference>
<dbReference type="Proteomes" id="UP000675747">
    <property type="component" value="Unassembled WGS sequence"/>
</dbReference>
<organism evidence="2">
    <name type="scientific">Coralloluteibacterium stylophorae</name>
    <dbReference type="NCBI Taxonomy" id="1776034"/>
    <lineage>
        <taxon>Bacteria</taxon>
        <taxon>Pseudomonadati</taxon>
        <taxon>Pseudomonadota</taxon>
        <taxon>Gammaproteobacteria</taxon>
        <taxon>Lysobacterales</taxon>
        <taxon>Lysobacteraceae</taxon>
        <taxon>Coralloluteibacterium</taxon>
    </lineage>
</organism>
<dbReference type="GO" id="GO:0016491">
    <property type="term" value="F:oxidoreductase activity"/>
    <property type="evidence" value="ECO:0007669"/>
    <property type="project" value="InterPro"/>
</dbReference>
<proteinExistence type="predicted"/>
<dbReference type="SMART" id="SM00829">
    <property type="entry name" value="PKS_ER"/>
    <property type="match status" value="1"/>
</dbReference>
<dbReference type="RefSeq" id="WP_211925694.1">
    <property type="nucleotide sequence ID" value="NZ_JAGQFT020000002.1"/>
</dbReference>
<comment type="caution">
    <text evidence="2">The sequence shown here is derived from an EMBL/GenBank/DDBJ whole genome shotgun (WGS) entry which is preliminary data.</text>
</comment>
<sequence length="318" mass="32716">MKAAVVESFGTPPRYAEFREPVAAVGEAVVRVHAAPLSPIVRALAAGRHYTSAAQAGFVPGVDGVGTTADGRRVYFLFPKAPFGSLAERALVGTEMMVPVPDDLSDTRAVAVATGGLAAWTALSRRVPLEAGSTVLVNGASGIAGGMAVQIARHFGAGRVIAVGRNRARLERLDANACIALDEAADAALHAEFRRGVEVVLDFIWGEPGQRVITAATRDRASGRGEPRLRYVQLGNAAGETVALRADALRSSGLELLGCGIGSVAVAEMVAGARELLQASHAAGFDAPVTVLPLGALAEAWAGPPEVRYVLCPGDAAA</sequence>
<gene>
    <name evidence="3" type="ORF">KB893_002510</name>
    <name evidence="2" type="ORF">KB893_04220</name>
</gene>
<evidence type="ECO:0000313" key="2">
    <source>
        <dbReference type="EMBL" id="MBR0561728.1"/>
    </source>
</evidence>
<keyword evidence="4" id="KW-1185">Reference proteome</keyword>
<evidence type="ECO:0000313" key="3">
    <source>
        <dbReference type="EMBL" id="MBS7456006.1"/>
    </source>
</evidence>
<dbReference type="EMBL" id="JAGQFT010000019">
    <property type="protein sequence ID" value="MBR0561728.1"/>
    <property type="molecule type" value="Genomic_DNA"/>
</dbReference>
<accession>A0A8J8AZ02</accession>
<dbReference type="PANTHER" id="PTHR43677:SF11">
    <property type="entry name" value="ZINC-CONTAINING ALCOHOL DEHYDROGENASE"/>
    <property type="match status" value="1"/>
</dbReference>
<dbReference type="InterPro" id="IPR020843">
    <property type="entry name" value="ER"/>
</dbReference>
<reference evidence="3 4" key="1">
    <citation type="journal article" date="2021" name="Microbiol. Resour. Announc.">
        <title>Draft Genome Sequence of Coralloluteibacterium stylophorae LMG 29479T.</title>
        <authorList>
            <person name="Karlyshev A.V."/>
            <person name="Kudryashova E.B."/>
            <person name="Ariskina E.V."/>
            <person name="Conroy A.P."/>
            <person name="Abidueva E.Y."/>
        </authorList>
    </citation>
    <scope>NUCLEOTIDE SEQUENCE [LARGE SCALE GENOMIC DNA]</scope>
    <source>
        <strain evidence="3 4">LMG 29479</strain>
    </source>
</reference>
<feature type="domain" description="Enoyl reductase (ER)" evidence="1">
    <location>
        <begin position="10"/>
        <end position="281"/>
    </location>
</feature>
<evidence type="ECO:0000259" key="1">
    <source>
        <dbReference type="SMART" id="SM00829"/>
    </source>
</evidence>
<dbReference type="InterPro" id="IPR036291">
    <property type="entry name" value="NAD(P)-bd_dom_sf"/>
</dbReference>
<dbReference type="EMBL" id="JAGQFT020000002">
    <property type="protein sequence ID" value="MBS7456006.1"/>
    <property type="molecule type" value="Genomic_DNA"/>
</dbReference>
<dbReference type="Gene3D" id="3.90.180.10">
    <property type="entry name" value="Medium-chain alcohol dehydrogenases, catalytic domain"/>
    <property type="match status" value="1"/>
</dbReference>
<dbReference type="InterPro" id="IPR011032">
    <property type="entry name" value="GroES-like_sf"/>
</dbReference>
<dbReference type="InterPro" id="IPR051397">
    <property type="entry name" value="Zn-ADH-like_protein"/>
</dbReference>
<name>A0A8J8AZ02_9GAMM</name>
<dbReference type="AlphaFoldDB" id="A0A8J8AZ02"/>
<protein>
    <submittedName>
        <fullName evidence="2">Zinc-binding alcohol dehydrogenase family protein</fullName>
    </submittedName>
</protein>
<reference evidence="2" key="2">
    <citation type="submission" date="2021-04" db="EMBL/GenBank/DDBJ databases">
        <authorList>
            <person name="Karlyshev A.V."/>
        </authorList>
    </citation>
    <scope>NUCLEOTIDE SEQUENCE</scope>
    <source>
        <strain evidence="2">LMG 29479</strain>
    </source>
</reference>
<dbReference type="SUPFAM" id="SSF51735">
    <property type="entry name" value="NAD(P)-binding Rossmann-fold domains"/>
    <property type="match status" value="1"/>
</dbReference>
<dbReference type="SUPFAM" id="SSF50129">
    <property type="entry name" value="GroES-like"/>
    <property type="match status" value="1"/>
</dbReference>